<name>A0A208ZW54_YERIN</name>
<accession>A0A208ZW54</accession>
<dbReference type="EMBL" id="NHOI01000025">
    <property type="protein sequence ID" value="OVZ84737.1"/>
    <property type="molecule type" value="Genomic_DNA"/>
</dbReference>
<dbReference type="AlphaFoldDB" id="A0A208ZW54"/>
<organism evidence="1 2">
    <name type="scientific">Yersinia intermedia</name>
    <dbReference type="NCBI Taxonomy" id="631"/>
    <lineage>
        <taxon>Bacteria</taxon>
        <taxon>Pseudomonadati</taxon>
        <taxon>Pseudomonadota</taxon>
        <taxon>Gammaproteobacteria</taxon>
        <taxon>Enterobacterales</taxon>
        <taxon>Yersiniaceae</taxon>
        <taxon>Yersinia</taxon>
    </lineage>
</organism>
<gene>
    <name evidence="1" type="ORF">CBW57_16670</name>
</gene>
<evidence type="ECO:0000313" key="1">
    <source>
        <dbReference type="EMBL" id="OVZ84737.1"/>
    </source>
</evidence>
<sequence>MFGIKIPTPFIIWFNSHIFPSRHAANIIDSITEFFAHQMGLISYIRNILQAACALATLVTQPIHGARLYEISVSRFQIGSRPICYSITTYLQLELFRV</sequence>
<dbReference type="Proteomes" id="UP000196440">
    <property type="component" value="Unassembled WGS sequence"/>
</dbReference>
<comment type="caution">
    <text evidence="1">The sequence shown here is derived from an EMBL/GenBank/DDBJ whole genome shotgun (WGS) entry which is preliminary data.</text>
</comment>
<proteinExistence type="predicted"/>
<reference evidence="1 2" key="1">
    <citation type="submission" date="2017-05" db="EMBL/GenBank/DDBJ databases">
        <title>Whole genome sequencing of Yersinia kristensenii.</title>
        <authorList>
            <person name="Campioni F."/>
        </authorList>
    </citation>
    <scope>NUCLEOTIDE SEQUENCE [LARGE SCALE GENOMIC DNA]</scope>
    <source>
        <strain evidence="1 2">CFSAN060536</strain>
    </source>
</reference>
<protein>
    <submittedName>
        <fullName evidence="1">Uncharacterized protein</fullName>
    </submittedName>
</protein>
<evidence type="ECO:0000313" key="2">
    <source>
        <dbReference type="Proteomes" id="UP000196440"/>
    </source>
</evidence>